<evidence type="ECO:0000256" key="1">
    <source>
        <dbReference type="SAM" id="SignalP"/>
    </source>
</evidence>
<dbReference type="Pfam" id="PF01979">
    <property type="entry name" value="Amidohydro_1"/>
    <property type="match status" value="1"/>
</dbReference>
<dbReference type="Proteomes" id="UP000584867">
    <property type="component" value="Unassembled WGS sequence"/>
</dbReference>
<feature type="chain" id="PRO_5031463416" evidence="1">
    <location>
        <begin position="20"/>
        <end position="492"/>
    </location>
</feature>
<dbReference type="PANTHER" id="PTHR43135">
    <property type="entry name" value="ALPHA-D-RIBOSE 1-METHYLPHOSPHONATE 5-TRIPHOSPHATE DIPHOSPHATASE"/>
    <property type="match status" value="1"/>
</dbReference>
<dbReference type="Gene3D" id="2.30.40.10">
    <property type="entry name" value="Urease, subunit C, domain 1"/>
    <property type="match status" value="2"/>
</dbReference>
<evidence type="ECO:0000259" key="2">
    <source>
        <dbReference type="Pfam" id="PF01979"/>
    </source>
</evidence>
<sequence length="492" mass="52253">MRRPLLAAFVTLAVSVSFAPTSTQAQTQTERLTPAALKPFLKEDAPLLVLEHVRVIDGTGAAPAEDQRIDIADGKILRVQSAVLKASYPPNAKVLDLTGKTVIPGLVGMHEHLFYTSPEGSHTGVFLLGEMADSAPRLYLASGITTARTAGSIEPYTDLSLKKKIDSGLTPGPKLRITSPYLGGLLSRIPQLHTLTGPEDAGRTVDYWADEGVTSFKAYMDITPDELKVSIEHAHARGLKLTGHLCSVGFREAAALGIDNLEHGIIVDTEFFPGKQPGICPPTGASEDFAKNVDIEGAPVQAMIHDLVARHVAVTSTLAVFEISVPNRPSLRQEARAQSALTPQGWTTYLATRSAIAERNSPLAAAALQKEMQFERDFVKAGGLLMAGCDPTSFGGVLPGYGDQRELELLVEAGFSPLEAIHIATQNGAAFLGEDATIGTIAQGKAADLVVLSGNPAVDINDIEKVDTVFKDGLGYDPLKLTQSVQGLVGLR</sequence>
<keyword evidence="3" id="KW-0378">Hydrolase</keyword>
<keyword evidence="1" id="KW-0732">Signal</keyword>
<dbReference type="InterPro" id="IPR011059">
    <property type="entry name" value="Metal-dep_hydrolase_composite"/>
</dbReference>
<organism evidence="3 4">
    <name type="scientific">Granulicella mallensis</name>
    <dbReference type="NCBI Taxonomy" id="940614"/>
    <lineage>
        <taxon>Bacteria</taxon>
        <taxon>Pseudomonadati</taxon>
        <taxon>Acidobacteriota</taxon>
        <taxon>Terriglobia</taxon>
        <taxon>Terriglobales</taxon>
        <taxon>Acidobacteriaceae</taxon>
        <taxon>Granulicella</taxon>
    </lineage>
</organism>
<gene>
    <name evidence="3" type="ORF">HDF15_000247</name>
</gene>
<protein>
    <submittedName>
        <fullName evidence="3">Imidazolonepropionase-like amidohydrolase</fullName>
    </submittedName>
</protein>
<evidence type="ECO:0000313" key="3">
    <source>
        <dbReference type="EMBL" id="MBB5061922.1"/>
    </source>
</evidence>
<reference evidence="3 4" key="1">
    <citation type="submission" date="2020-08" db="EMBL/GenBank/DDBJ databases">
        <title>Genomic Encyclopedia of Type Strains, Phase IV (KMG-V): Genome sequencing to study the core and pangenomes of soil and plant-associated prokaryotes.</title>
        <authorList>
            <person name="Whitman W."/>
        </authorList>
    </citation>
    <scope>NUCLEOTIDE SEQUENCE [LARGE SCALE GENOMIC DNA]</scope>
    <source>
        <strain evidence="3 4">X5P3</strain>
    </source>
</reference>
<dbReference type="Gene3D" id="3.20.20.140">
    <property type="entry name" value="Metal-dependent hydrolases"/>
    <property type="match status" value="2"/>
</dbReference>
<dbReference type="PANTHER" id="PTHR43135:SF3">
    <property type="entry name" value="ALPHA-D-RIBOSE 1-METHYLPHOSPHONATE 5-TRIPHOSPHATE DIPHOSPHATASE"/>
    <property type="match status" value="1"/>
</dbReference>
<dbReference type="GO" id="GO:0016810">
    <property type="term" value="F:hydrolase activity, acting on carbon-nitrogen (but not peptide) bonds"/>
    <property type="evidence" value="ECO:0007669"/>
    <property type="project" value="InterPro"/>
</dbReference>
<dbReference type="SUPFAM" id="SSF51556">
    <property type="entry name" value="Metallo-dependent hydrolases"/>
    <property type="match status" value="1"/>
</dbReference>
<dbReference type="AlphaFoldDB" id="A0A7W8E7N6"/>
<name>A0A7W8E7N6_9BACT</name>
<proteinExistence type="predicted"/>
<feature type="domain" description="Amidohydrolase-related" evidence="2">
    <location>
        <begin position="101"/>
        <end position="473"/>
    </location>
</feature>
<dbReference type="RefSeq" id="WP_184252451.1">
    <property type="nucleotide sequence ID" value="NZ_JACHIO010000001.1"/>
</dbReference>
<comment type="caution">
    <text evidence="3">The sequence shown here is derived from an EMBL/GenBank/DDBJ whole genome shotgun (WGS) entry which is preliminary data.</text>
</comment>
<dbReference type="InterPro" id="IPR051781">
    <property type="entry name" value="Metallo-dep_Hydrolase"/>
</dbReference>
<dbReference type="EMBL" id="JACHIO010000001">
    <property type="protein sequence ID" value="MBB5061922.1"/>
    <property type="molecule type" value="Genomic_DNA"/>
</dbReference>
<dbReference type="SUPFAM" id="SSF51338">
    <property type="entry name" value="Composite domain of metallo-dependent hydrolases"/>
    <property type="match status" value="1"/>
</dbReference>
<dbReference type="Gene3D" id="3.40.50.10910">
    <property type="entry name" value="Amidohydrolase"/>
    <property type="match status" value="1"/>
</dbReference>
<feature type="signal peptide" evidence="1">
    <location>
        <begin position="1"/>
        <end position="19"/>
    </location>
</feature>
<dbReference type="InterPro" id="IPR006680">
    <property type="entry name" value="Amidohydro-rel"/>
</dbReference>
<evidence type="ECO:0000313" key="4">
    <source>
        <dbReference type="Proteomes" id="UP000584867"/>
    </source>
</evidence>
<accession>A0A7W8E7N6</accession>
<dbReference type="InterPro" id="IPR032466">
    <property type="entry name" value="Metal_Hydrolase"/>
</dbReference>